<feature type="domain" description="Pyruvate/ketoisovalerate oxidoreductase catalytic" evidence="2">
    <location>
        <begin position="10"/>
        <end position="189"/>
    </location>
</feature>
<evidence type="ECO:0000313" key="3">
    <source>
        <dbReference type="EMBL" id="WYY00107.1"/>
    </source>
</evidence>
<name>A0AAX4NGX9_9ARCH</name>
<evidence type="ECO:0000313" key="4">
    <source>
        <dbReference type="Proteomes" id="UP001451606"/>
    </source>
</evidence>
<dbReference type="AlphaFoldDB" id="A0AAX4NGX9"/>
<dbReference type="Gene3D" id="3.40.920.10">
    <property type="entry name" value="Pyruvate-ferredoxin oxidoreductase, PFOR, domain III"/>
    <property type="match status" value="1"/>
</dbReference>
<reference evidence="3 4" key="1">
    <citation type="submission" date="2023-09" db="EMBL/GenBank/DDBJ databases">
        <authorList>
            <person name="Golyshina O.V."/>
            <person name="Lunev E.A."/>
            <person name="Bargiela R."/>
            <person name="Gaines M.C."/>
            <person name="Daum B."/>
            <person name="Bale N.J."/>
            <person name="Koenen M."/>
            <person name="Sinninghe Damst J.S."/>
            <person name="Yakimov M."/>
            <person name="Golyshin P.N."/>
        </authorList>
    </citation>
    <scope>NUCLEOTIDE SEQUENCE [LARGE SCALE GENOMIC DNA]</scope>
    <source>
        <strain evidence="3 4">M1</strain>
    </source>
</reference>
<accession>A0AAX4NGX9</accession>
<proteinExistence type="predicted"/>
<dbReference type="PANTHER" id="PTHR43854">
    <property type="entry name" value="INDOLEPYRUVATE OXIDOREDUCTASE SUBUNIT IORB"/>
    <property type="match status" value="1"/>
</dbReference>
<dbReference type="Proteomes" id="UP001451606">
    <property type="component" value="Chromosome"/>
</dbReference>
<dbReference type="EMBL" id="CP133772">
    <property type="protein sequence ID" value="WYY00107.1"/>
    <property type="molecule type" value="Genomic_DNA"/>
</dbReference>
<dbReference type="InterPro" id="IPR052198">
    <property type="entry name" value="IorB_Oxidoreductase"/>
</dbReference>
<sequence length="210" mass="22323">MYNIRLAGVGGQGIITAGTIVSEAAKISGKKVIMSEIHGLSQRGGSVTVDVRMGEVYGPIIPMNTCDLIFGLEMMESFRSMEALGKVKTALISTEKLNPISLSMQGMEYPSFEELVEKHGKDTVIYPVDAVSIAVAAGSPKSVNTVMIGIALGLNLIPLGISSVTEAMKSTFSEKNIGINTKALKLGLEWAGRMKNTQVPGSPERVYTIS</sequence>
<dbReference type="GeneID" id="95967392"/>
<organism evidence="3 4">
    <name type="scientific">Oxyplasma meridianum</name>
    <dbReference type="NCBI Taxonomy" id="3073602"/>
    <lineage>
        <taxon>Archaea</taxon>
        <taxon>Methanobacteriati</taxon>
        <taxon>Thermoplasmatota</taxon>
        <taxon>Thermoplasmata</taxon>
        <taxon>Thermoplasmatales</taxon>
        <taxon>Thermoplasmataceae</taxon>
        <taxon>Oxyplasma</taxon>
    </lineage>
</organism>
<protein>
    <submittedName>
        <fullName evidence="3">Indolepyruvate oxidoreductase subunit beta</fullName>
    </submittedName>
</protein>
<dbReference type="InterPro" id="IPR002869">
    <property type="entry name" value="Pyrv_flavodox_OxRed_cen"/>
</dbReference>
<dbReference type="PANTHER" id="PTHR43854:SF1">
    <property type="entry name" value="INDOLEPYRUVATE OXIDOREDUCTASE SUBUNIT IORB"/>
    <property type="match status" value="1"/>
</dbReference>
<keyword evidence="4" id="KW-1185">Reference proteome</keyword>
<gene>
    <name evidence="3" type="ORF">OXIME_000662</name>
</gene>
<dbReference type="InterPro" id="IPR019752">
    <property type="entry name" value="Pyrv/ketoisovalerate_OxRed_cat"/>
</dbReference>
<keyword evidence="1" id="KW-0560">Oxidoreductase</keyword>
<dbReference type="GO" id="GO:0016903">
    <property type="term" value="F:oxidoreductase activity, acting on the aldehyde or oxo group of donors"/>
    <property type="evidence" value="ECO:0007669"/>
    <property type="project" value="InterPro"/>
</dbReference>
<dbReference type="KEGG" id="omr:OXIME_000662"/>
<dbReference type="SUPFAM" id="SSF53323">
    <property type="entry name" value="Pyruvate-ferredoxin oxidoreductase, PFOR, domain III"/>
    <property type="match status" value="1"/>
</dbReference>
<evidence type="ECO:0000256" key="1">
    <source>
        <dbReference type="ARBA" id="ARBA00023002"/>
    </source>
</evidence>
<dbReference type="RefSeq" id="WP_393972059.1">
    <property type="nucleotide sequence ID" value="NZ_CP133772.1"/>
</dbReference>
<dbReference type="Pfam" id="PF01558">
    <property type="entry name" value="POR"/>
    <property type="match status" value="1"/>
</dbReference>
<evidence type="ECO:0000259" key="2">
    <source>
        <dbReference type="Pfam" id="PF01558"/>
    </source>
</evidence>